<dbReference type="EMBL" id="QQOH01000001">
    <property type="protein sequence ID" value="RDE24382.1"/>
    <property type="molecule type" value="Genomic_DNA"/>
</dbReference>
<dbReference type="PANTHER" id="PTHR48081:SF30">
    <property type="entry name" value="ACETYL-HYDROLASE LIPR-RELATED"/>
    <property type="match status" value="1"/>
</dbReference>
<dbReference type="Gene3D" id="3.40.50.1820">
    <property type="entry name" value="alpha/beta hydrolase"/>
    <property type="match status" value="1"/>
</dbReference>
<reference evidence="4 5" key="1">
    <citation type="submission" date="2018-07" db="EMBL/GenBank/DDBJ databases">
        <title>Motiliproteus coralliicola sp. nov., a bacterium isolated from Coral.</title>
        <authorList>
            <person name="Wang G."/>
        </authorList>
    </citation>
    <scope>NUCLEOTIDE SEQUENCE [LARGE SCALE GENOMIC DNA]</scope>
    <source>
        <strain evidence="4 5">C34</strain>
    </source>
</reference>
<keyword evidence="2 4" id="KW-0378">Hydrolase</keyword>
<dbReference type="SUPFAM" id="SSF53474">
    <property type="entry name" value="alpha/beta-Hydrolases"/>
    <property type="match status" value="1"/>
</dbReference>
<evidence type="ECO:0000313" key="4">
    <source>
        <dbReference type="EMBL" id="RDE24382.1"/>
    </source>
</evidence>
<dbReference type="PANTHER" id="PTHR48081">
    <property type="entry name" value="AB HYDROLASE SUPERFAMILY PROTEIN C4A8.06C"/>
    <property type="match status" value="1"/>
</dbReference>
<dbReference type="InterPro" id="IPR013094">
    <property type="entry name" value="AB_hydrolase_3"/>
</dbReference>
<sequence length="325" mass="36034">MTDSFSLLTRARVQHGFANPRVSFRAQLFNTALRKLIKQRLGQIDDIHQLRQYLGPIDSLLSSATATQVDVQEQHANGVPCRWYKPETCRGDSVLLYLHGGGFCVHLPKVYNGFVSRLSRRLGVQALLPDYRLAPEHPFPAAPQDVLNCYQYLLAQGYSGRQIVIAGDSAGGNLSLGLLMQIRDAGLEPPRCAVLLSPGIQLPQDDNLLARQVVSDPMFCPESIAHFARLYLSKPEQKNDPLAMPIHGDFSGLPPMQYHVGSTEILLGGVLAAAQKADLSGAEVDLNLWDQMPHVHPLFHFLPEAELALQRIERFVGRHLNQSHC</sequence>
<evidence type="ECO:0000256" key="2">
    <source>
        <dbReference type="ARBA" id="ARBA00022801"/>
    </source>
</evidence>
<proteinExistence type="inferred from homology"/>
<dbReference type="Pfam" id="PF07859">
    <property type="entry name" value="Abhydrolase_3"/>
    <property type="match status" value="1"/>
</dbReference>
<dbReference type="InterPro" id="IPR050300">
    <property type="entry name" value="GDXG_lipolytic_enzyme"/>
</dbReference>
<accession>A0A369WRT2</accession>
<name>A0A369WRT2_9GAMM</name>
<dbReference type="AlphaFoldDB" id="A0A369WRT2"/>
<keyword evidence="5" id="KW-1185">Reference proteome</keyword>
<organism evidence="4 5">
    <name type="scientific">Motiliproteus coralliicola</name>
    <dbReference type="NCBI Taxonomy" id="2283196"/>
    <lineage>
        <taxon>Bacteria</taxon>
        <taxon>Pseudomonadati</taxon>
        <taxon>Pseudomonadota</taxon>
        <taxon>Gammaproteobacteria</taxon>
        <taxon>Oceanospirillales</taxon>
        <taxon>Oceanospirillaceae</taxon>
        <taxon>Motiliproteus</taxon>
    </lineage>
</organism>
<dbReference type="RefSeq" id="WP_114693969.1">
    <property type="nucleotide sequence ID" value="NZ_QQOH01000001.1"/>
</dbReference>
<evidence type="ECO:0000313" key="5">
    <source>
        <dbReference type="Proteomes" id="UP000253769"/>
    </source>
</evidence>
<dbReference type="OrthoDB" id="5729797at2"/>
<dbReference type="InterPro" id="IPR029058">
    <property type="entry name" value="AB_hydrolase_fold"/>
</dbReference>
<feature type="domain" description="Alpha/beta hydrolase fold-3" evidence="3">
    <location>
        <begin position="95"/>
        <end position="295"/>
    </location>
</feature>
<protein>
    <submittedName>
        <fullName evidence="4">Alpha/beta hydrolase</fullName>
    </submittedName>
</protein>
<evidence type="ECO:0000256" key="1">
    <source>
        <dbReference type="ARBA" id="ARBA00010515"/>
    </source>
</evidence>
<gene>
    <name evidence="4" type="ORF">DV711_01985</name>
</gene>
<evidence type="ECO:0000259" key="3">
    <source>
        <dbReference type="Pfam" id="PF07859"/>
    </source>
</evidence>
<dbReference type="Proteomes" id="UP000253769">
    <property type="component" value="Unassembled WGS sequence"/>
</dbReference>
<dbReference type="GO" id="GO:0004806">
    <property type="term" value="F:triacylglycerol lipase activity"/>
    <property type="evidence" value="ECO:0007669"/>
    <property type="project" value="TreeGrafter"/>
</dbReference>
<comment type="caution">
    <text evidence="4">The sequence shown here is derived from an EMBL/GenBank/DDBJ whole genome shotgun (WGS) entry which is preliminary data.</text>
</comment>
<comment type="similarity">
    <text evidence="1">Belongs to the 'GDXG' lipolytic enzyme family.</text>
</comment>